<protein>
    <submittedName>
        <fullName evidence="1">Uncharacterized protein</fullName>
    </submittedName>
</protein>
<accession>A0AAD3Y0Z6</accession>
<evidence type="ECO:0000313" key="1">
    <source>
        <dbReference type="EMBL" id="GMH25048.1"/>
    </source>
</evidence>
<name>A0AAD3Y0Z6_NEPGR</name>
<proteinExistence type="predicted"/>
<reference evidence="1" key="1">
    <citation type="submission" date="2023-05" db="EMBL/GenBank/DDBJ databases">
        <title>Nepenthes gracilis genome sequencing.</title>
        <authorList>
            <person name="Fukushima K."/>
        </authorList>
    </citation>
    <scope>NUCLEOTIDE SEQUENCE</scope>
    <source>
        <strain evidence="1">SING2019-196</strain>
    </source>
</reference>
<dbReference type="AlphaFoldDB" id="A0AAD3Y0Z6"/>
<dbReference type="Proteomes" id="UP001279734">
    <property type="component" value="Unassembled WGS sequence"/>
</dbReference>
<gene>
    <name evidence="1" type="ORF">Nepgr_026891</name>
</gene>
<sequence>MGTWEGKEGASGALVEDTKIAQKIKDLHTLSLLIFANPEIVLILMELELEDLVATTDGLDLLKLAAQ</sequence>
<organism evidence="1 2">
    <name type="scientific">Nepenthes gracilis</name>
    <name type="common">Slender pitcher plant</name>
    <dbReference type="NCBI Taxonomy" id="150966"/>
    <lineage>
        <taxon>Eukaryota</taxon>
        <taxon>Viridiplantae</taxon>
        <taxon>Streptophyta</taxon>
        <taxon>Embryophyta</taxon>
        <taxon>Tracheophyta</taxon>
        <taxon>Spermatophyta</taxon>
        <taxon>Magnoliopsida</taxon>
        <taxon>eudicotyledons</taxon>
        <taxon>Gunneridae</taxon>
        <taxon>Pentapetalae</taxon>
        <taxon>Caryophyllales</taxon>
        <taxon>Nepenthaceae</taxon>
        <taxon>Nepenthes</taxon>
    </lineage>
</organism>
<evidence type="ECO:0000313" key="2">
    <source>
        <dbReference type="Proteomes" id="UP001279734"/>
    </source>
</evidence>
<dbReference type="EMBL" id="BSYO01000028">
    <property type="protein sequence ID" value="GMH25048.1"/>
    <property type="molecule type" value="Genomic_DNA"/>
</dbReference>
<comment type="caution">
    <text evidence="1">The sequence shown here is derived from an EMBL/GenBank/DDBJ whole genome shotgun (WGS) entry which is preliminary data.</text>
</comment>
<keyword evidence="2" id="KW-1185">Reference proteome</keyword>